<evidence type="ECO:0000313" key="2">
    <source>
        <dbReference type="Proteomes" id="UP000239156"/>
    </source>
</evidence>
<gene>
    <name evidence="1" type="ORF">PSTT_14225</name>
</gene>
<organism evidence="1 2">
    <name type="scientific">Puccinia striiformis</name>
    <dbReference type="NCBI Taxonomy" id="27350"/>
    <lineage>
        <taxon>Eukaryota</taxon>
        <taxon>Fungi</taxon>
        <taxon>Dikarya</taxon>
        <taxon>Basidiomycota</taxon>
        <taxon>Pucciniomycotina</taxon>
        <taxon>Pucciniomycetes</taxon>
        <taxon>Pucciniales</taxon>
        <taxon>Pucciniaceae</taxon>
        <taxon>Puccinia</taxon>
    </lineage>
</organism>
<feature type="non-terminal residue" evidence="1">
    <location>
        <position position="1"/>
    </location>
</feature>
<name>A0A2S4UN94_9BASI</name>
<dbReference type="EMBL" id="PKSL01000218">
    <property type="protein sequence ID" value="POV98739.1"/>
    <property type="molecule type" value="Genomic_DNA"/>
</dbReference>
<reference evidence="1" key="1">
    <citation type="submission" date="2017-12" db="EMBL/GenBank/DDBJ databases">
        <title>Gene loss provides genomic basis for host adaptation in cereal stripe rust fungi.</title>
        <authorList>
            <person name="Xia C."/>
        </authorList>
    </citation>
    <scope>NUCLEOTIDE SEQUENCE [LARGE SCALE GENOMIC DNA]</scope>
    <source>
        <strain evidence="1">93-210</strain>
    </source>
</reference>
<evidence type="ECO:0000313" key="1">
    <source>
        <dbReference type="EMBL" id="POV98739.1"/>
    </source>
</evidence>
<protein>
    <submittedName>
        <fullName evidence="1">Uncharacterized protein</fullName>
    </submittedName>
</protein>
<keyword evidence="2" id="KW-1185">Reference proteome</keyword>
<comment type="caution">
    <text evidence="1">The sequence shown here is derived from an EMBL/GenBank/DDBJ whole genome shotgun (WGS) entry which is preliminary data.</text>
</comment>
<feature type="non-terminal residue" evidence="1">
    <location>
        <position position="379"/>
    </location>
</feature>
<dbReference type="VEuPathDB" id="FungiDB:PSTT_14225"/>
<accession>A0A2S4UN94</accession>
<sequence length="379" mass="42015">PVIVLKIRYHLFLGRLNRNQENLIDNLFCISVNGHHVHPCYGSRDQRLENFLAKCMSSNSESEDNFISALSYLKEVFCDPSDPIPLKAVASPRGVANADCAEKYKTWWVTIMLTNPTSNATVSDAAHREKGTWAQDQMCIHIDTVLTKIFNRFVHAHAIAFILACLALSSRNLSSSSTSLEFQTRGTLQTPELVGSSPISLPRQTNDGCIGPLVVTPQVLVQFTNNLSNLQSTDGENLLQAFIQEINVQYTTFSTVGAQVLISALVSRSVSLNIPAYQQLTRQFSEHLSASNGACWGRKAQSLSDKTLGLCLSAPAGAIARNPKRTHLEQQITRARISCTHTTERGVSPLTLFVVKQYIIQAEVDKWKKHPKELYITFA</sequence>
<dbReference type="AlphaFoldDB" id="A0A2S4UN94"/>
<dbReference type="Proteomes" id="UP000239156">
    <property type="component" value="Unassembled WGS sequence"/>
</dbReference>
<proteinExistence type="predicted"/>